<dbReference type="CDD" id="cd09019">
    <property type="entry name" value="galactose_mutarotase_like"/>
    <property type="match status" value="1"/>
</dbReference>
<dbReference type="InterPro" id="IPR008183">
    <property type="entry name" value="Aldose_1/G6P_1-epimerase"/>
</dbReference>
<protein>
    <recommendedName>
        <fullName evidence="8">Aldose 1-epimerase</fullName>
        <ecNumber evidence="8">5.1.3.3</ecNumber>
    </recommendedName>
</protein>
<evidence type="ECO:0000313" key="10">
    <source>
        <dbReference type="Proteomes" id="UP000605676"/>
    </source>
</evidence>
<dbReference type="InterPro" id="IPR014718">
    <property type="entry name" value="GH-type_carb-bd"/>
</dbReference>
<evidence type="ECO:0000256" key="3">
    <source>
        <dbReference type="ARBA" id="ARBA00006206"/>
    </source>
</evidence>
<name>A0ABS1HHC8_9BACT</name>
<organism evidence="9 10">
    <name type="scientific">Carboxylicivirga marina</name>
    <dbReference type="NCBI Taxonomy" id="2800988"/>
    <lineage>
        <taxon>Bacteria</taxon>
        <taxon>Pseudomonadati</taxon>
        <taxon>Bacteroidota</taxon>
        <taxon>Bacteroidia</taxon>
        <taxon>Marinilabiliales</taxon>
        <taxon>Marinilabiliaceae</taxon>
        <taxon>Carboxylicivirga</taxon>
    </lineage>
</organism>
<keyword evidence="7 8" id="KW-0119">Carbohydrate metabolism</keyword>
<comment type="pathway">
    <text evidence="2 8">Carbohydrate metabolism; hexose metabolism.</text>
</comment>
<keyword evidence="5" id="KW-0106">Calcium</keyword>
<comment type="cofactor">
    <cofactor evidence="1">
        <name>Ca(2+)</name>
        <dbReference type="ChEBI" id="CHEBI:29108"/>
    </cofactor>
</comment>
<sequence>MKLINTLQLYQFLWIVILFILSGCATNRTEVLQEVWGEVKDKQVYLFTITNSNGMVMKVTNYGGIITSVLVPDKNGIMEDVVLGFDNLQQYIAPNPYFGAVIGRFANRISNGQFSIKDSVYQLSKNKGEHCLHGADEFNSIVWDSEIVENELGKGIRLLYLSKDGINGFPGNLNVVLTYTLTADNAIHIRCEAETDKATHANMTQHSYFNLTGGTELIYDHRIKIDANYYVEVDEQMIPTGNISSVKGKSWDLSSMTRIGDNIHQLAPKGYDHCYVLNKKEDELTKVLEVLEPKKGRTLKVSTTQPGVQLYTGNYISSKIVGKNGIQYKPHMGFCLETQHFPDSPNHPNFPSTLLLPGEKYEEVVIYDFGVFDK</sequence>
<evidence type="ECO:0000256" key="6">
    <source>
        <dbReference type="ARBA" id="ARBA00023235"/>
    </source>
</evidence>
<dbReference type="NCBIfam" id="NF008277">
    <property type="entry name" value="PRK11055.1"/>
    <property type="match status" value="1"/>
</dbReference>
<gene>
    <name evidence="9" type="ORF">JIV24_07020</name>
</gene>
<reference evidence="9 10" key="1">
    <citation type="submission" date="2021-01" db="EMBL/GenBank/DDBJ databases">
        <title>Carboxyliciviraga sp.nov., isolated from coastal sediments.</title>
        <authorList>
            <person name="Lu D."/>
            <person name="Zhang T."/>
        </authorList>
    </citation>
    <scope>NUCLEOTIDE SEQUENCE [LARGE SCALE GENOMIC DNA]</scope>
    <source>
        <strain evidence="9 10">N1Y132</strain>
    </source>
</reference>
<evidence type="ECO:0000256" key="7">
    <source>
        <dbReference type="ARBA" id="ARBA00023277"/>
    </source>
</evidence>
<dbReference type="PANTHER" id="PTHR10091:SF0">
    <property type="entry name" value="GALACTOSE MUTAROTASE"/>
    <property type="match status" value="1"/>
</dbReference>
<evidence type="ECO:0000256" key="4">
    <source>
        <dbReference type="ARBA" id="ARBA00011245"/>
    </source>
</evidence>
<dbReference type="Proteomes" id="UP000605676">
    <property type="component" value="Unassembled WGS sequence"/>
</dbReference>
<dbReference type="InterPro" id="IPR015443">
    <property type="entry name" value="Aldose_1-epimerase"/>
</dbReference>
<comment type="similarity">
    <text evidence="3 8">Belongs to the aldose epimerase family.</text>
</comment>
<proteinExistence type="inferred from homology"/>
<dbReference type="EC" id="5.1.3.3" evidence="8"/>
<keyword evidence="6 8" id="KW-0413">Isomerase</keyword>
<dbReference type="EMBL" id="JAENRR010000012">
    <property type="protein sequence ID" value="MBK3517089.1"/>
    <property type="molecule type" value="Genomic_DNA"/>
</dbReference>
<evidence type="ECO:0000256" key="2">
    <source>
        <dbReference type="ARBA" id="ARBA00005028"/>
    </source>
</evidence>
<evidence type="ECO:0000313" key="9">
    <source>
        <dbReference type="EMBL" id="MBK3517089.1"/>
    </source>
</evidence>
<dbReference type="PROSITE" id="PS51257">
    <property type="entry name" value="PROKAR_LIPOPROTEIN"/>
    <property type="match status" value="1"/>
</dbReference>
<evidence type="ECO:0000256" key="8">
    <source>
        <dbReference type="PIRNR" id="PIRNR005096"/>
    </source>
</evidence>
<comment type="subunit">
    <text evidence="4">Monomer.</text>
</comment>
<dbReference type="Pfam" id="PF01263">
    <property type="entry name" value="Aldose_epim"/>
    <property type="match status" value="1"/>
</dbReference>
<comment type="caution">
    <text evidence="9">The sequence shown here is derived from an EMBL/GenBank/DDBJ whole genome shotgun (WGS) entry which is preliminary data.</text>
</comment>
<dbReference type="InterPro" id="IPR047215">
    <property type="entry name" value="Galactose_mutarotase-like"/>
</dbReference>
<evidence type="ECO:0000256" key="5">
    <source>
        <dbReference type="ARBA" id="ARBA00022837"/>
    </source>
</evidence>
<dbReference type="PIRSF" id="PIRSF005096">
    <property type="entry name" value="GALM"/>
    <property type="match status" value="1"/>
</dbReference>
<dbReference type="InterPro" id="IPR011013">
    <property type="entry name" value="Gal_mutarotase_sf_dom"/>
</dbReference>
<keyword evidence="10" id="KW-1185">Reference proteome</keyword>
<dbReference type="RefSeq" id="WP_200464318.1">
    <property type="nucleotide sequence ID" value="NZ_JAENRR010000012.1"/>
</dbReference>
<dbReference type="SUPFAM" id="SSF74650">
    <property type="entry name" value="Galactose mutarotase-like"/>
    <property type="match status" value="1"/>
</dbReference>
<comment type="catalytic activity">
    <reaction evidence="8">
        <text>alpha-D-glucose = beta-D-glucose</text>
        <dbReference type="Rhea" id="RHEA:10264"/>
        <dbReference type="ChEBI" id="CHEBI:15903"/>
        <dbReference type="ChEBI" id="CHEBI:17925"/>
        <dbReference type="EC" id="5.1.3.3"/>
    </reaction>
</comment>
<dbReference type="PANTHER" id="PTHR10091">
    <property type="entry name" value="ALDOSE-1-EPIMERASE"/>
    <property type="match status" value="1"/>
</dbReference>
<accession>A0ABS1HHC8</accession>
<dbReference type="Gene3D" id="2.70.98.10">
    <property type="match status" value="1"/>
</dbReference>
<evidence type="ECO:0000256" key="1">
    <source>
        <dbReference type="ARBA" id="ARBA00001913"/>
    </source>
</evidence>